<evidence type="ECO:0000256" key="2">
    <source>
        <dbReference type="ARBA" id="ARBA00022448"/>
    </source>
</evidence>
<gene>
    <name evidence="18" type="ORF">SAMN06295937_10592</name>
</gene>
<evidence type="ECO:0000256" key="15">
    <source>
        <dbReference type="SAM" id="SignalP"/>
    </source>
</evidence>
<evidence type="ECO:0000313" key="18">
    <source>
        <dbReference type="EMBL" id="SKC03793.1"/>
    </source>
</evidence>
<evidence type="ECO:0000256" key="8">
    <source>
        <dbReference type="ARBA" id="ARBA00023065"/>
    </source>
</evidence>
<protein>
    <submittedName>
        <fullName evidence="18">Outer membrane receptor proteins, mostly Fe transport</fullName>
    </submittedName>
</protein>
<evidence type="ECO:0000259" key="16">
    <source>
        <dbReference type="Pfam" id="PF00593"/>
    </source>
</evidence>
<dbReference type="AlphaFoldDB" id="A0A1T5G5N5"/>
<keyword evidence="6 15" id="KW-0732">Signal</keyword>
<feature type="signal peptide" evidence="15">
    <location>
        <begin position="1"/>
        <end position="27"/>
    </location>
</feature>
<keyword evidence="5 12" id="KW-0812">Transmembrane</keyword>
<feature type="domain" description="TonB-dependent receptor plug" evidence="17">
    <location>
        <begin position="56"/>
        <end position="160"/>
    </location>
</feature>
<evidence type="ECO:0000256" key="7">
    <source>
        <dbReference type="ARBA" id="ARBA00023004"/>
    </source>
</evidence>
<dbReference type="OrthoDB" id="7510666at2"/>
<keyword evidence="4" id="KW-0410">Iron transport</keyword>
<evidence type="ECO:0000256" key="13">
    <source>
        <dbReference type="PROSITE-ProRule" id="PRU10144"/>
    </source>
</evidence>
<evidence type="ECO:0000256" key="1">
    <source>
        <dbReference type="ARBA" id="ARBA00004571"/>
    </source>
</evidence>
<dbReference type="PROSITE" id="PS01156">
    <property type="entry name" value="TONB_DEPENDENT_REC_2"/>
    <property type="match status" value="1"/>
</dbReference>
<keyword evidence="8" id="KW-0406">Ion transport</keyword>
<dbReference type="Proteomes" id="UP000190044">
    <property type="component" value="Unassembled WGS sequence"/>
</dbReference>
<dbReference type="GO" id="GO:0009279">
    <property type="term" value="C:cell outer membrane"/>
    <property type="evidence" value="ECO:0007669"/>
    <property type="project" value="UniProtKB-SubCell"/>
</dbReference>
<dbReference type="Gene3D" id="2.40.170.20">
    <property type="entry name" value="TonB-dependent receptor, beta-barrel domain"/>
    <property type="match status" value="1"/>
</dbReference>
<evidence type="ECO:0000256" key="3">
    <source>
        <dbReference type="ARBA" id="ARBA00022452"/>
    </source>
</evidence>
<keyword evidence="11 12" id="KW-0998">Cell outer membrane</keyword>
<dbReference type="InterPro" id="IPR010917">
    <property type="entry name" value="TonB_rcpt_CS"/>
</dbReference>
<comment type="similarity">
    <text evidence="12 14">Belongs to the TonB-dependent receptor family.</text>
</comment>
<evidence type="ECO:0000256" key="5">
    <source>
        <dbReference type="ARBA" id="ARBA00022692"/>
    </source>
</evidence>
<evidence type="ECO:0000256" key="14">
    <source>
        <dbReference type="RuleBase" id="RU003357"/>
    </source>
</evidence>
<evidence type="ECO:0000256" key="12">
    <source>
        <dbReference type="PROSITE-ProRule" id="PRU01360"/>
    </source>
</evidence>
<keyword evidence="18" id="KW-0675">Receptor</keyword>
<proteinExistence type="inferred from homology"/>
<organism evidence="18 19">
    <name type="scientific">Sphingopyxis flava</name>
    <dbReference type="NCBI Taxonomy" id="1507287"/>
    <lineage>
        <taxon>Bacteria</taxon>
        <taxon>Pseudomonadati</taxon>
        <taxon>Pseudomonadota</taxon>
        <taxon>Alphaproteobacteria</taxon>
        <taxon>Sphingomonadales</taxon>
        <taxon>Sphingomonadaceae</taxon>
        <taxon>Sphingopyxis</taxon>
    </lineage>
</organism>
<name>A0A1T5G5N5_9SPHN</name>
<keyword evidence="3 12" id="KW-1134">Transmembrane beta strand</keyword>
<evidence type="ECO:0000256" key="10">
    <source>
        <dbReference type="ARBA" id="ARBA00023136"/>
    </source>
</evidence>
<dbReference type="InterPro" id="IPR012910">
    <property type="entry name" value="Plug_dom"/>
</dbReference>
<keyword evidence="7" id="KW-0408">Iron</keyword>
<dbReference type="RefSeq" id="WP_139375903.1">
    <property type="nucleotide sequence ID" value="NZ_FUYP01000059.1"/>
</dbReference>
<sequence length="814" mass="88132">MTSRFNRAVAVSLTAVSMALAAQPALAQDAHETQNATQSGFDEILVTARKISESSQDLPITVAAFSGEELNNRVVLTAQDLQGVTPGLTISNSPTGGVPVFAIRGTATELGIDGGVALYYNDVPFISTIGMMGSFYDVSTVEVLKGPQGTQFGTNTTGGTISIRTNLPTDEYEGYVKAGYGNFDRREFEGMLNIPVNDEVGLRFAGNYVKRDGYIKNPDNAGVVSKDFQDENHYSLRGTLSIDTGPLLNVIIADYYNRDEKPFQAVPIRFAPSLLTLFQGAPTLESQGAKLGTYNRVFMGPNSTGVQPDFFGKASLYGIQNRTELELSDTISLRNVLGYRHDKTATSEDTCGCNVVSVNVLRQDIASQWTDDLTLRYDNSDLGLRVAVGGYYSFLRKETGINSNVLQGVFAALGFPNNVVSVNNHEVKETKSKAVYFNAEYDVTETLSLTGGFRYNWDSVSSVVMAGDNTLNPANNVDFSGFGLGIINVGSLPIFGSDFKPFDQKPCAPGNFDGYDNFNAETCSATRGVKFKAESWTFGVTNKFSDKVLGYAKISHGYLAGGTNFTLRDPGRTTYDPETNTMIEVGLKADWFVGDRPIRTNVSFYRGKISNKQVFANANYDGGGTGFGVVNAAKETVYGADVEVRFSPVENLTLDLNYNYINAKFDEFIYPGLGGPGATFVPAVDLSGATPSQTPEHQVSGAITYKWPLDVDAGEVSTTFSGYYTSSITQANRLSAFDAALGADLNELPGYFIANASLNWEEVMGSPVSLQVWARNLFDKRYLTGTNIQFATFGWANGTYGAPRTYGLSASVKF</sequence>
<dbReference type="PROSITE" id="PS52016">
    <property type="entry name" value="TONB_DEPENDENT_REC_3"/>
    <property type="match status" value="1"/>
</dbReference>
<evidence type="ECO:0000259" key="17">
    <source>
        <dbReference type="Pfam" id="PF07715"/>
    </source>
</evidence>
<keyword evidence="9 14" id="KW-0798">TonB box</keyword>
<evidence type="ECO:0000256" key="11">
    <source>
        <dbReference type="ARBA" id="ARBA00023237"/>
    </source>
</evidence>
<dbReference type="Pfam" id="PF00593">
    <property type="entry name" value="TonB_dep_Rec_b-barrel"/>
    <property type="match status" value="1"/>
</dbReference>
<feature type="domain" description="TonB-dependent receptor-like beta-barrel" evidence="16">
    <location>
        <begin position="304"/>
        <end position="777"/>
    </location>
</feature>
<dbReference type="InterPro" id="IPR000531">
    <property type="entry name" value="Beta-barrel_TonB"/>
</dbReference>
<dbReference type="InterPro" id="IPR036942">
    <property type="entry name" value="Beta-barrel_TonB_sf"/>
</dbReference>
<evidence type="ECO:0000313" key="19">
    <source>
        <dbReference type="Proteomes" id="UP000190044"/>
    </source>
</evidence>
<reference evidence="19" key="1">
    <citation type="submission" date="2017-02" db="EMBL/GenBank/DDBJ databases">
        <authorList>
            <person name="Varghese N."/>
            <person name="Submissions S."/>
        </authorList>
    </citation>
    <scope>NUCLEOTIDE SEQUENCE [LARGE SCALE GENOMIC DNA]</scope>
    <source>
        <strain evidence="19">R11H</strain>
    </source>
</reference>
<keyword evidence="19" id="KW-1185">Reference proteome</keyword>
<evidence type="ECO:0000256" key="6">
    <source>
        <dbReference type="ARBA" id="ARBA00022729"/>
    </source>
</evidence>
<dbReference type="EMBL" id="FUYP01000059">
    <property type="protein sequence ID" value="SKC03793.1"/>
    <property type="molecule type" value="Genomic_DNA"/>
</dbReference>
<dbReference type="GO" id="GO:0006826">
    <property type="term" value="P:iron ion transport"/>
    <property type="evidence" value="ECO:0007669"/>
    <property type="project" value="UniProtKB-KW"/>
</dbReference>
<dbReference type="InterPro" id="IPR039426">
    <property type="entry name" value="TonB-dep_rcpt-like"/>
</dbReference>
<evidence type="ECO:0000256" key="4">
    <source>
        <dbReference type="ARBA" id="ARBA00022496"/>
    </source>
</evidence>
<keyword evidence="10 12" id="KW-0472">Membrane</keyword>
<dbReference type="SUPFAM" id="SSF56935">
    <property type="entry name" value="Porins"/>
    <property type="match status" value="1"/>
</dbReference>
<accession>A0A1T5G5N5</accession>
<feature type="chain" id="PRO_5012323702" evidence="15">
    <location>
        <begin position="28"/>
        <end position="814"/>
    </location>
</feature>
<feature type="short sequence motif" description="TonB C-terminal box" evidence="13">
    <location>
        <begin position="797"/>
        <end position="814"/>
    </location>
</feature>
<keyword evidence="2 12" id="KW-0813">Transport</keyword>
<comment type="subcellular location">
    <subcellularLocation>
        <location evidence="1 12">Cell outer membrane</location>
        <topology evidence="1 12">Multi-pass membrane protein</topology>
    </subcellularLocation>
</comment>
<dbReference type="Pfam" id="PF07715">
    <property type="entry name" value="Plug"/>
    <property type="match status" value="1"/>
</dbReference>
<evidence type="ECO:0000256" key="9">
    <source>
        <dbReference type="ARBA" id="ARBA00023077"/>
    </source>
</evidence>
<dbReference type="PANTHER" id="PTHR32552:SF81">
    <property type="entry name" value="TONB-DEPENDENT OUTER MEMBRANE RECEPTOR"/>
    <property type="match status" value="1"/>
</dbReference>
<dbReference type="PANTHER" id="PTHR32552">
    <property type="entry name" value="FERRICHROME IRON RECEPTOR-RELATED"/>
    <property type="match status" value="1"/>
</dbReference>